<dbReference type="EMBL" id="AWWV01013988">
    <property type="protein sequence ID" value="OMO59312.1"/>
    <property type="molecule type" value="Genomic_DNA"/>
</dbReference>
<dbReference type="Gramene" id="OMO59312">
    <property type="protein sequence ID" value="OMO59312"/>
    <property type="gene ID" value="CCACVL1_24927"/>
</dbReference>
<feature type="signal peptide" evidence="2">
    <location>
        <begin position="1"/>
        <end position="25"/>
    </location>
</feature>
<evidence type="ECO:0000313" key="4">
    <source>
        <dbReference type="Proteomes" id="UP000188268"/>
    </source>
</evidence>
<comment type="caution">
    <text evidence="3">The sequence shown here is derived from an EMBL/GenBank/DDBJ whole genome shotgun (WGS) entry which is preliminary data.</text>
</comment>
<accession>A0A1R3GML4</accession>
<evidence type="ECO:0000256" key="1">
    <source>
        <dbReference type="SAM" id="MobiDB-lite"/>
    </source>
</evidence>
<dbReference type="Proteomes" id="UP000188268">
    <property type="component" value="Unassembled WGS sequence"/>
</dbReference>
<proteinExistence type="predicted"/>
<sequence>MAKMGFNNFALLCFLLLSIHIQIQPLSVRGIVAYNTAKNLHRLSRGGGSNDGDSDGDTDSDSPAPGPAPAHSGEVGAGFT</sequence>
<feature type="chain" id="PRO_5012164326" evidence="2">
    <location>
        <begin position="26"/>
        <end position="80"/>
    </location>
</feature>
<evidence type="ECO:0000256" key="2">
    <source>
        <dbReference type="SAM" id="SignalP"/>
    </source>
</evidence>
<organism evidence="3 4">
    <name type="scientific">Corchorus capsularis</name>
    <name type="common">Jute</name>
    <dbReference type="NCBI Taxonomy" id="210143"/>
    <lineage>
        <taxon>Eukaryota</taxon>
        <taxon>Viridiplantae</taxon>
        <taxon>Streptophyta</taxon>
        <taxon>Embryophyta</taxon>
        <taxon>Tracheophyta</taxon>
        <taxon>Spermatophyta</taxon>
        <taxon>Magnoliopsida</taxon>
        <taxon>eudicotyledons</taxon>
        <taxon>Gunneridae</taxon>
        <taxon>Pentapetalae</taxon>
        <taxon>rosids</taxon>
        <taxon>malvids</taxon>
        <taxon>Malvales</taxon>
        <taxon>Malvaceae</taxon>
        <taxon>Grewioideae</taxon>
        <taxon>Apeibeae</taxon>
        <taxon>Corchorus</taxon>
    </lineage>
</organism>
<keyword evidence="2" id="KW-0732">Signal</keyword>
<keyword evidence="4" id="KW-1185">Reference proteome</keyword>
<dbReference type="AlphaFoldDB" id="A0A1R3GML4"/>
<evidence type="ECO:0000313" key="3">
    <source>
        <dbReference type="EMBL" id="OMO59312.1"/>
    </source>
</evidence>
<feature type="non-terminal residue" evidence="3">
    <location>
        <position position="80"/>
    </location>
</feature>
<protein>
    <submittedName>
        <fullName evidence="3">Uncharacterized protein</fullName>
    </submittedName>
</protein>
<reference evidence="3 4" key="1">
    <citation type="submission" date="2013-09" db="EMBL/GenBank/DDBJ databases">
        <title>Corchorus capsularis genome sequencing.</title>
        <authorList>
            <person name="Alam M."/>
            <person name="Haque M.S."/>
            <person name="Islam M.S."/>
            <person name="Emdad E.M."/>
            <person name="Islam M.M."/>
            <person name="Ahmed B."/>
            <person name="Halim A."/>
            <person name="Hossen Q.M.M."/>
            <person name="Hossain M.Z."/>
            <person name="Ahmed R."/>
            <person name="Khan M.M."/>
            <person name="Islam R."/>
            <person name="Rashid M.M."/>
            <person name="Khan S.A."/>
            <person name="Rahman M.S."/>
            <person name="Alam M."/>
        </authorList>
    </citation>
    <scope>NUCLEOTIDE SEQUENCE [LARGE SCALE GENOMIC DNA]</scope>
    <source>
        <strain evidence="4">cv. CVL-1</strain>
        <tissue evidence="3">Whole seedling</tissue>
    </source>
</reference>
<gene>
    <name evidence="3" type="ORF">CCACVL1_24927</name>
</gene>
<name>A0A1R3GML4_COCAP</name>
<feature type="region of interest" description="Disordered" evidence="1">
    <location>
        <begin position="41"/>
        <end position="80"/>
    </location>
</feature>